<dbReference type="InterPro" id="IPR003938">
    <property type="entry name" value="K_chnl_volt-dep_EAG/ELK/ERG"/>
</dbReference>
<comment type="caution">
    <text evidence="16">The sequence shown here is derived from an EMBL/GenBank/DDBJ whole genome shotgun (WGS) entry which is preliminary data.</text>
</comment>
<dbReference type="FunFam" id="2.60.120.10:FF:000107">
    <property type="entry name" value="Potassium voltage-gated channel unc-103"/>
    <property type="match status" value="1"/>
</dbReference>
<evidence type="ECO:0000256" key="6">
    <source>
        <dbReference type="ARBA" id="ARBA00022826"/>
    </source>
</evidence>
<dbReference type="Gene3D" id="1.10.1200.260">
    <property type="match status" value="1"/>
</dbReference>
<dbReference type="InterPro" id="IPR014710">
    <property type="entry name" value="RmlC-like_jellyroll"/>
</dbReference>
<evidence type="ECO:0000256" key="11">
    <source>
        <dbReference type="ARBA" id="ARBA00023136"/>
    </source>
</evidence>
<dbReference type="InterPro" id="IPR018490">
    <property type="entry name" value="cNMP-bd_dom_sf"/>
</dbReference>
<keyword evidence="11 14" id="KW-0472">Membrane</keyword>
<evidence type="ECO:0000256" key="13">
    <source>
        <dbReference type="SAM" id="MobiDB-lite"/>
    </source>
</evidence>
<dbReference type="SUPFAM" id="SSF51206">
    <property type="entry name" value="cAMP-binding domain-like"/>
    <property type="match status" value="1"/>
</dbReference>
<dbReference type="CDD" id="cd00038">
    <property type="entry name" value="CAP_ED"/>
    <property type="match status" value="1"/>
</dbReference>
<dbReference type="PRINTS" id="PR01463">
    <property type="entry name" value="EAGCHANLFMLY"/>
</dbReference>
<sequence>MTELRNYNSKLSNVSLDHFENSKINSSPNKPKTSASISNPKKTKSKQDKEDSESASSLAERTTVSATEQVVKKFRQKFIILHYSPFKAVWDWIVLLVVVYTAVFTPFTVAFLLNEDEKRAKLNQHASTRLFKKQQITGADPFVMIDLIVDVMFLVDIFINFRTTFVSKEGDAVYDPMIIAKTYFKGWFFIDALSGMPYDLLLFGSGNIDNIKITGYLKTIRLLRLIRIFPKLQKFSEYGIAMLLLLLAVFGLVGHWLACVFYAIAYFERPTLPEPRYSWLDHLAEKYNMPYHENNSESGPDLKSKYITALFFTLTSLTSVGFGNVSPTTNWEKIFSIVSMMLGSLISAAIFGNVTTIMIRMYQGTEELTEMQESVKDFIKFHTIPKSLSKRMQESFEHTWSFTNGIDMNTVLKSFPESLQADICLHLNRQLLNNCPAFQDASEGCLRMLALQFKSTHVPPGDTLIHKGDNLNAIYFIARGTLEIVNNHQVMAILDKNDIFGENIGKYQERDVMGRSSCDVRALSYCDLHKIDRCDLLDVLEMYPDFAESFEKMFHVTFDLRECELSEPKMGKKKNKINLRNILLSKNRELTRHASNNTSSTTGNTNQIQIKAGDSSLDDSGKKETIFSHLSPDSNLIQVQRKSVNSLCSNFNVNSLNSSLNKSNNNEMSLLPITPSKKSGFMHRRSKIYRNQGGVVGPFLNSLTPSSEIDSKRNSCVSNIYAMGKKKQQIQCLSDVEIEIENILARVNKTEETVRTQMEALTSFILNNVINEGSRGSSYEESSKIINLN</sequence>
<evidence type="ECO:0000256" key="14">
    <source>
        <dbReference type="SAM" id="Phobius"/>
    </source>
</evidence>
<evidence type="ECO:0000256" key="2">
    <source>
        <dbReference type="ARBA" id="ARBA00022448"/>
    </source>
</evidence>
<dbReference type="GO" id="GO:0005886">
    <property type="term" value="C:plasma membrane"/>
    <property type="evidence" value="ECO:0007669"/>
    <property type="project" value="UniProtKB-SubCell"/>
</dbReference>
<feature type="transmembrane region" description="Helical" evidence="14">
    <location>
        <begin position="337"/>
        <end position="362"/>
    </location>
</feature>
<dbReference type="GO" id="GO:0034702">
    <property type="term" value="C:monoatomic ion channel complex"/>
    <property type="evidence" value="ECO:0007669"/>
    <property type="project" value="UniProtKB-KW"/>
</dbReference>
<reference evidence="16" key="1">
    <citation type="submission" date="2021-02" db="EMBL/GenBank/DDBJ databases">
        <authorList>
            <person name="Nowell W R."/>
        </authorList>
    </citation>
    <scope>NUCLEOTIDE SEQUENCE</scope>
    <source>
        <strain evidence="16">Ploen Becks lab</strain>
    </source>
</reference>
<keyword evidence="4" id="KW-0633">Potassium transport</keyword>
<feature type="compositionally biased region" description="Polar residues" evidence="13">
    <location>
        <begin position="22"/>
        <end position="40"/>
    </location>
</feature>
<evidence type="ECO:0000256" key="12">
    <source>
        <dbReference type="ARBA" id="ARBA00023303"/>
    </source>
</evidence>
<organism evidence="16 17">
    <name type="scientific">Brachionus calyciflorus</name>
    <dbReference type="NCBI Taxonomy" id="104777"/>
    <lineage>
        <taxon>Eukaryota</taxon>
        <taxon>Metazoa</taxon>
        <taxon>Spiralia</taxon>
        <taxon>Gnathifera</taxon>
        <taxon>Rotifera</taxon>
        <taxon>Eurotatoria</taxon>
        <taxon>Monogononta</taxon>
        <taxon>Pseudotrocha</taxon>
        <taxon>Ploima</taxon>
        <taxon>Brachionidae</taxon>
        <taxon>Brachionus</taxon>
    </lineage>
</organism>
<proteinExistence type="predicted"/>
<evidence type="ECO:0000256" key="1">
    <source>
        <dbReference type="ARBA" id="ARBA00004651"/>
    </source>
</evidence>
<feature type="region of interest" description="Disordered" evidence="13">
    <location>
        <begin position="591"/>
        <end position="617"/>
    </location>
</feature>
<evidence type="ECO:0000256" key="10">
    <source>
        <dbReference type="ARBA" id="ARBA00023065"/>
    </source>
</evidence>
<evidence type="ECO:0000259" key="15">
    <source>
        <dbReference type="PROSITE" id="PS50042"/>
    </source>
</evidence>
<dbReference type="Proteomes" id="UP000663879">
    <property type="component" value="Unassembled WGS sequence"/>
</dbReference>
<evidence type="ECO:0000256" key="7">
    <source>
        <dbReference type="ARBA" id="ARBA00022882"/>
    </source>
</evidence>
<dbReference type="PANTHER" id="PTHR10217">
    <property type="entry name" value="VOLTAGE AND LIGAND GATED POTASSIUM CHANNEL"/>
    <property type="match status" value="1"/>
</dbReference>
<dbReference type="SUPFAM" id="SSF81324">
    <property type="entry name" value="Voltage-gated potassium channels"/>
    <property type="match status" value="1"/>
</dbReference>
<dbReference type="OrthoDB" id="432483at2759"/>
<protein>
    <recommendedName>
        <fullName evidence="15">Cyclic nucleotide-binding domain-containing protein</fullName>
    </recommendedName>
</protein>
<evidence type="ECO:0000313" key="16">
    <source>
        <dbReference type="EMBL" id="CAF0759970.1"/>
    </source>
</evidence>
<accession>A0A813PTG0</accession>
<keyword evidence="6" id="KW-0631">Potassium channel</keyword>
<dbReference type="InterPro" id="IPR000595">
    <property type="entry name" value="cNMP-bd_dom"/>
</dbReference>
<feature type="region of interest" description="Disordered" evidence="13">
    <location>
        <begin position="18"/>
        <end position="59"/>
    </location>
</feature>
<comment type="subcellular location">
    <subcellularLocation>
        <location evidence="1">Cell membrane</location>
        <topology evidence="1">Multi-pass membrane protein</topology>
    </subcellularLocation>
</comment>
<dbReference type="Pfam" id="PF00027">
    <property type="entry name" value="cNMP_binding"/>
    <property type="match status" value="1"/>
</dbReference>
<evidence type="ECO:0000256" key="4">
    <source>
        <dbReference type="ARBA" id="ARBA00022538"/>
    </source>
</evidence>
<feature type="transmembrane region" description="Helical" evidence="14">
    <location>
        <begin position="92"/>
        <end position="113"/>
    </location>
</feature>
<feature type="domain" description="Cyclic nucleotide-binding" evidence="15">
    <location>
        <begin position="437"/>
        <end position="540"/>
    </location>
</feature>
<keyword evidence="10" id="KW-0406">Ion transport</keyword>
<evidence type="ECO:0000256" key="3">
    <source>
        <dbReference type="ARBA" id="ARBA00022475"/>
    </source>
</evidence>
<dbReference type="InterPro" id="IPR003967">
    <property type="entry name" value="K_chnl_volt-dep_ERG"/>
</dbReference>
<keyword evidence="17" id="KW-1185">Reference proteome</keyword>
<dbReference type="PRINTS" id="PR01470">
    <property type="entry name" value="ERGCHANNEL"/>
</dbReference>
<evidence type="ECO:0000256" key="8">
    <source>
        <dbReference type="ARBA" id="ARBA00022958"/>
    </source>
</evidence>
<dbReference type="InterPro" id="IPR050818">
    <property type="entry name" value="KCNH_animal-type"/>
</dbReference>
<dbReference type="Gene3D" id="1.10.287.70">
    <property type="match status" value="1"/>
</dbReference>
<dbReference type="FunFam" id="1.10.287.70:FF:000275">
    <property type="entry name" value="Potassium voltage-gated channel subfamily H member 8"/>
    <property type="match status" value="1"/>
</dbReference>
<evidence type="ECO:0000256" key="5">
    <source>
        <dbReference type="ARBA" id="ARBA00022692"/>
    </source>
</evidence>
<feature type="transmembrane region" description="Helical" evidence="14">
    <location>
        <begin position="306"/>
        <end position="325"/>
    </location>
</feature>
<dbReference type="Gene3D" id="2.60.120.10">
    <property type="entry name" value="Jelly Rolls"/>
    <property type="match status" value="1"/>
</dbReference>
<keyword evidence="3" id="KW-1003">Cell membrane</keyword>
<gene>
    <name evidence="16" type="ORF">OXX778_LOCUS4377</name>
</gene>
<dbReference type="PANTHER" id="PTHR10217:SF548">
    <property type="entry name" value="GH12235P"/>
    <property type="match status" value="1"/>
</dbReference>
<keyword evidence="8" id="KW-0630">Potassium</keyword>
<dbReference type="GO" id="GO:0005242">
    <property type="term" value="F:inward rectifier potassium channel activity"/>
    <property type="evidence" value="ECO:0007669"/>
    <property type="project" value="TreeGrafter"/>
</dbReference>
<keyword evidence="7" id="KW-0851">Voltage-gated channel</keyword>
<evidence type="ECO:0000256" key="9">
    <source>
        <dbReference type="ARBA" id="ARBA00022989"/>
    </source>
</evidence>
<keyword evidence="5 14" id="KW-0812">Transmembrane</keyword>
<dbReference type="GO" id="GO:0042391">
    <property type="term" value="P:regulation of membrane potential"/>
    <property type="evidence" value="ECO:0007669"/>
    <property type="project" value="TreeGrafter"/>
</dbReference>
<feature type="compositionally biased region" description="Low complexity" evidence="13">
    <location>
        <begin position="595"/>
        <end position="606"/>
    </location>
</feature>
<dbReference type="AlphaFoldDB" id="A0A813PTG0"/>
<dbReference type="InterPro" id="IPR005821">
    <property type="entry name" value="Ion_trans_dom"/>
</dbReference>
<keyword evidence="2" id="KW-0813">Transport</keyword>
<keyword evidence="12" id="KW-0407">Ion channel</keyword>
<evidence type="ECO:0000313" key="17">
    <source>
        <dbReference type="Proteomes" id="UP000663879"/>
    </source>
</evidence>
<dbReference type="SMART" id="SM00100">
    <property type="entry name" value="cNMP"/>
    <property type="match status" value="1"/>
</dbReference>
<dbReference type="PROSITE" id="PS50042">
    <property type="entry name" value="CNMP_BINDING_3"/>
    <property type="match status" value="1"/>
</dbReference>
<feature type="transmembrane region" description="Helical" evidence="14">
    <location>
        <begin position="240"/>
        <end position="267"/>
    </location>
</feature>
<keyword evidence="9 14" id="KW-1133">Transmembrane helix</keyword>
<dbReference type="EMBL" id="CAJNOC010000424">
    <property type="protein sequence ID" value="CAF0759970.1"/>
    <property type="molecule type" value="Genomic_DNA"/>
</dbReference>
<dbReference type="Pfam" id="PF00520">
    <property type="entry name" value="Ion_trans"/>
    <property type="match status" value="1"/>
</dbReference>
<name>A0A813PTG0_9BILA</name>